<proteinExistence type="inferred from homology"/>
<dbReference type="PROSITE" id="PS51257">
    <property type="entry name" value="PROKAR_LIPOPROTEIN"/>
    <property type="match status" value="1"/>
</dbReference>
<dbReference type="GO" id="GO:0032580">
    <property type="term" value="C:Golgi cisterna membrane"/>
    <property type="evidence" value="ECO:0007669"/>
    <property type="project" value="UniProtKB-SubCell"/>
</dbReference>
<keyword evidence="4 9" id="KW-0812">Transmembrane</keyword>
<name>G3NSZ8_GASAC</name>
<evidence type="ECO:0000256" key="5">
    <source>
        <dbReference type="ARBA" id="ARBA00022968"/>
    </source>
</evidence>
<keyword evidence="10" id="KW-0175">Coiled coil</keyword>
<feature type="transmembrane region" description="Helical" evidence="9">
    <location>
        <begin position="7"/>
        <end position="31"/>
    </location>
</feature>
<comment type="subcellular location">
    <subcellularLocation>
        <location evidence="1 9">Golgi apparatus</location>
        <location evidence="1 9">Golgi stack membrane</location>
        <topology evidence="1 9">Single-pass type II membrane protein</topology>
    </subcellularLocation>
</comment>
<keyword evidence="6 9" id="KW-1133">Transmembrane helix</keyword>
<evidence type="ECO:0000256" key="7">
    <source>
        <dbReference type="ARBA" id="ARBA00023034"/>
    </source>
</evidence>
<dbReference type="Pfam" id="PF05679">
    <property type="entry name" value="CHGN"/>
    <property type="match status" value="1"/>
</dbReference>
<evidence type="ECO:0000256" key="6">
    <source>
        <dbReference type="ARBA" id="ARBA00022989"/>
    </source>
</evidence>
<dbReference type="SUPFAM" id="SSF53448">
    <property type="entry name" value="Nucleotide-diphospho-sugar transferases"/>
    <property type="match status" value="1"/>
</dbReference>
<accession>G3NSZ8</accession>
<dbReference type="InterPro" id="IPR051227">
    <property type="entry name" value="CS_glycosyltransferase"/>
</dbReference>
<dbReference type="PANTHER" id="PTHR12369:SF19">
    <property type="entry name" value="CHONDROITIN SULFATE N-ACETYLGALACTOSAMINYLTRANSFERASE 1"/>
    <property type="match status" value="1"/>
</dbReference>
<feature type="coiled-coil region" evidence="10">
    <location>
        <begin position="70"/>
        <end position="101"/>
    </location>
</feature>
<organism evidence="11">
    <name type="scientific">Gasterosteus aculeatus</name>
    <name type="common">Three-spined stickleback</name>
    <dbReference type="NCBI Taxonomy" id="69293"/>
    <lineage>
        <taxon>Eukaryota</taxon>
        <taxon>Metazoa</taxon>
        <taxon>Chordata</taxon>
        <taxon>Craniata</taxon>
        <taxon>Vertebrata</taxon>
        <taxon>Euteleostomi</taxon>
        <taxon>Actinopterygii</taxon>
        <taxon>Neopterygii</taxon>
        <taxon>Teleostei</taxon>
        <taxon>Neoteleostei</taxon>
        <taxon>Acanthomorphata</taxon>
        <taxon>Eupercaria</taxon>
        <taxon>Perciformes</taxon>
        <taxon>Cottioidei</taxon>
        <taxon>Gasterosteales</taxon>
        <taxon>Gasterosteidae</taxon>
        <taxon>Gasterosteus</taxon>
    </lineage>
</organism>
<keyword evidence="5 9" id="KW-0735">Signal-anchor</keyword>
<keyword evidence="7 9" id="KW-0333">Golgi apparatus</keyword>
<protein>
    <recommendedName>
        <fullName evidence="9">Hexosyltransferase</fullName>
        <ecNumber evidence="9">2.4.1.-</ecNumber>
    </recommendedName>
</protein>
<dbReference type="InterPro" id="IPR029044">
    <property type="entry name" value="Nucleotide-diphossugar_trans"/>
</dbReference>
<evidence type="ECO:0000256" key="4">
    <source>
        <dbReference type="ARBA" id="ARBA00022692"/>
    </source>
</evidence>
<dbReference type="Gene3D" id="3.90.550.10">
    <property type="entry name" value="Spore Coat Polysaccharide Biosynthesis Protein SpsA, Chain A"/>
    <property type="match status" value="1"/>
</dbReference>
<dbReference type="GO" id="GO:0047238">
    <property type="term" value="F:glucuronosyl-N-acetylgalactosaminyl-proteoglycan 4-beta-N-acetylgalactosaminyltransferase activity"/>
    <property type="evidence" value="ECO:0007669"/>
    <property type="project" value="TreeGrafter"/>
</dbReference>
<dbReference type="PANTHER" id="PTHR12369">
    <property type="entry name" value="CHONDROITIN SYNTHASE"/>
    <property type="match status" value="1"/>
</dbReference>
<evidence type="ECO:0000313" key="11">
    <source>
        <dbReference type="Ensembl" id="ENSGACP00000008466.1"/>
    </source>
</evidence>
<evidence type="ECO:0000256" key="10">
    <source>
        <dbReference type="SAM" id="Coils"/>
    </source>
</evidence>
<dbReference type="InterPro" id="IPR008428">
    <property type="entry name" value="Chond_GalNAc"/>
</dbReference>
<evidence type="ECO:0000256" key="9">
    <source>
        <dbReference type="RuleBase" id="RU364016"/>
    </source>
</evidence>
<evidence type="ECO:0000256" key="8">
    <source>
        <dbReference type="ARBA" id="ARBA00023136"/>
    </source>
</evidence>
<comment type="similarity">
    <text evidence="2 9">Belongs to the chondroitin N-acetylgalactosaminyltransferase family.</text>
</comment>
<evidence type="ECO:0000256" key="2">
    <source>
        <dbReference type="ARBA" id="ARBA00009239"/>
    </source>
</evidence>
<dbReference type="Bgee" id="ENSGACG00000006389">
    <property type="expression patterns" value="Expressed in camera-type eye and 2 other cell types or tissues"/>
</dbReference>
<evidence type="ECO:0000256" key="1">
    <source>
        <dbReference type="ARBA" id="ARBA00004447"/>
    </source>
</evidence>
<keyword evidence="8 9" id="KW-0472">Membrane</keyword>
<keyword evidence="3 9" id="KW-0808">Transferase</keyword>
<reference evidence="11" key="2">
    <citation type="submission" date="2024-04" db="UniProtKB">
        <authorList>
            <consortium name="Ensembl"/>
        </authorList>
    </citation>
    <scope>IDENTIFICATION</scope>
</reference>
<dbReference type="Ensembl" id="ENSGACT00000008485.1">
    <property type="protein sequence ID" value="ENSGACP00000008466.1"/>
    <property type="gene ID" value="ENSGACG00000006389.1"/>
</dbReference>
<dbReference type="AlphaFoldDB" id="G3NSZ8"/>
<sequence>MFKRWLLALLARVGLIVLGLCSCLFLFYFLACKPTSRRSQQSLQWSAGATSKEGYMALLQEREDTHRHYINSLTKQIAQLKEALQERTKQLQESLEKAKTRGVLPKGLESLHKTPTQTDLKEFFLSQLNQAEVTSGVQVPSEYAVIPFDTFTLRRVYQLETGLSRHPEERPGRRDRRDELISTVETALHVLNGPRQHAHGGRRRRTYSPADFVEGKKVYYPVLFSQYNPSIIYSNQTLLPSVQQQLVMRKETGFWRDFGFGMTCQYRSDFLNIGGFDRNIRGWGLEDVHLYRKYLHSKLMVIRCPSSGLFHLWHEKNCADELPPDKYKMCMQTKAVSEASPGQLAELLFRRDIQVHLSSQ</sequence>
<dbReference type="EC" id="2.4.1.-" evidence="9"/>
<reference evidence="11" key="1">
    <citation type="submission" date="2006-01" db="EMBL/GenBank/DDBJ databases">
        <authorList>
            <person name="Lindblad-Toh K."/>
            <person name="Mauceli E."/>
            <person name="Grabherr M."/>
            <person name="Chang J.L."/>
            <person name="Lander E.S."/>
        </authorList>
    </citation>
    <scope>NUCLEOTIDE SEQUENCE [LARGE SCALE GENOMIC DNA]</scope>
</reference>
<evidence type="ECO:0000256" key="3">
    <source>
        <dbReference type="ARBA" id="ARBA00022679"/>
    </source>
</evidence>